<comment type="caution">
    <text evidence="1">The sequence shown here is derived from an EMBL/GenBank/DDBJ whole genome shotgun (WGS) entry which is preliminary data.</text>
</comment>
<keyword evidence="2" id="KW-1185">Reference proteome</keyword>
<organism evidence="1 2">
    <name type="scientific">Suillus fuscotomentosus</name>
    <dbReference type="NCBI Taxonomy" id="1912939"/>
    <lineage>
        <taxon>Eukaryota</taxon>
        <taxon>Fungi</taxon>
        <taxon>Dikarya</taxon>
        <taxon>Basidiomycota</taxon>
        <taxon>Agaricomycotina</taxon>
        <taxon>Agaricomycetes</taxon>
        <taxon>Agaricomycetidae</taxon>
        <taxon>Boletales</taxon>
        <taxon>Suillineae</taxon>
        <taxon>Suillaceae</taxon>
        <taxon>Suillus</taxon>
    </lineage>
</organism>
<dbReference type="AlphaFoldDB" id="A0AAD4HCS5"/>
<evidence type="ECO:0000313" key="2">
    <source>
        <dbReference type="Proteomes" id="UP001195769"/>
    </source>
</evidence>
<dbReference type="Proteomes" id="UP001195769">
    <property type="component" value="Unassembled WGS sequence"/>
</dbReference>
<dbReference type="RefSeq" id="XP_041217383.1">
    <property type="nucleotide sequence ID" value="XM_041376181.1"/>
</dbReference>
<evidence type="ECO:0000313" key="1">
    <source>
        <dbReference type="EMBL" id="KAG1889064.1"/>
    </source>
</evidence>
<feature type="non-terminal residue" evidence="1">
    <location>
        <position position="1"/>
    </location>
</feature>
<dbReference type="GeneID" id="64670479"/>
<dbReference type="EMBL" id="JABBWK010000163">
    <property type="protein sequence ID" value="KAG1889064.1"/>
    <property type="molecule type" value="Genomic_DNA"/>
</dbReference>
<gene>
    <name evidence="1" type="ORF">F5891DRAFT_965607</name>
</gene>
<proteinExistence type="predicted"/>
<protein>
    <submittedName>
        <fullName evidence="1">Uncharacterized protein</fullName>
    </submittedName>
</protein>
<reference evidence="1" key="1">
    <citation type="journal article" date="2020" name="New Phytol.">
        <title>Comparative genomics reveals dynamic genome evolution in host specialist ectomycorrhizal fungi.</title>
        <authorList>
            <person name="Lofgren L.A."/>
            <person name="Nguyen N.H."/>
            <person name="Vilgalys R."/>
            <person name="Ruytinx J."/>
            <person name="Liao H.L."/>
            <person name="Branco S."/>
            <person name="Kuo A."/>
            <person name="LaButti K."/>
            <person name="Lipzen A."/>
            <person name="Andreopoulos W."/>
            <person name="Pangilinan J."/>
            <person name="Riley R."/>
            <person name="Hundley H."/>
            <person name="Na H."/>
            <person name="Barry K."/>
            <person name="Grigoriev I.V."/>
            <person name="Stajich J.E."/>
            <person name="Kennedy P.G."/>
        </authorList>
    </citation>
    <scope>NUCLEOTIDE SEQUENCE</scope>
    <source>
        <strain evidence="1">FC203</strain>
    </source>
</reference>
<name>A0AAD4HCS5_9AGAM</name>
<sequence length="134" mass="15834">ELFELGFRYELRDLDHYLAWGCWNNDAIGHEQLLHSIFLGEAGLVMWSELFPSENYGLWNNTLMGCLPYLENFRRLLCDWDDVLPCLMTPLTSDNFTDTYSWEVRCMAVTFYIQTFFDHFGRPPIVPHLLPMQS</sequence>
<accession>A0AAD4HCS5</accession>